<protein>
    <submittedName>
        <fullName evidence="1">Uncharacterized protein</fullName>
    </submittedName>
</protein>
<comment type="caution">
    <text evidence="1">The sequence shown here is derived from an EMBL/GenBank/DDBJ whole genome shotgun (WGS) entry which is preliminary data.</text>
</comment>
<dbReference type="EMBL" id="LUUL01000023">
    <property type="protein sequence ID" value="OAI29816.1"/>
    <property type="molecule type" value="Genomic_DNA"/>
</dbReference>
<evidence type="ECO:0000313" key="2">
    <source>
        <dbReference type="Proteomes" id="UP000077734"/>
    </source>
</evidence>
<dbReference type="Proteomes" id="UP000077734">
    <property type="component" value="Unassembled WGS sequence"/>
</dbReference>
<gene>
    <name evidence="1" type="ORF">A1356_03260</name>
</gene>
<accession>A0AA91DFU5</accession>
<keyword evidence="2" id="KW-1185">Reference proteome</keyword>
<sequence length="97" mass="11038">MGQNRALQVRPDASLPLQFEGLISSLGQISGYDLAMLSRRGRAMEPKYRGGGRRRLIWFSGIGRRIEPLSCITCHQNFIELKLNFLVGWLPFFSQVL</sequence>
<evidence type="ECO:0000313" key="1">
    <source>
        <dbReference type="EMBL" id="OAI29816.1"/>
    </source>
</evidence>
<name>A0AA91DFU5_9GAMM</name>
<dbReference type="AlphaFoldDB" id="A0AA91DFU5"/>
<organism evidence="1 2">
    <name type="scientific">Methylomonas koyamae</name>
    <dbReference type="NCBI Taxonomy" id="702114"/>
    <lineage>
        <taxon>Bacteria</taxon>
        <taxon>Pseudomonadati</taxon>
        <taxon>Pseudomonadota</taxon>
        <taxon>Gammaproteobacteria</taxon>
        <taxon>Methylococcales</taxon>
        <taxon>Methylococcaceae</taxon>
        <taxon>Methylomonas</taxon>
    </lineage>
</organism>
<proteinExistence type="predicted"/>
<reference evidence="1 2" key="1">
    <citation type="submission" date="2016-03" db="EMBL/GenBank/DDBJ databases">
        <authorList>
            <person name="Heylen K."/>
            <person name="De Vos P."/>
            <person name="Vekeman B."/>
        </authorList>
    </citation>
    <scope>NUCLEOTIDE SEQUENCE [LARGE SCALE GENOMIC DNA]</scope>
    <source>
        <strain evidence="1 2">R-49807</strain>
    </source>
</reference>